<dbReference type="PANTHER" id="PTHR43428:SF1">
    <property type="entry name" value="ARSENATE REDUCTASE"/>
    <property type="match status" value="1"/>
</dbReference>
<organism evidence="3 4">
    <name type="scientific">Pararobbsia silviterrae</name>
    <dbReference type="NCBI Taxonomy" id="1792498"/>
    <lineage>
        <taxon>Bacteria</taxon>
        <taxon>Pseudomonadati</taxon>
        <taxon>Pseudomonadota</taxon>
        <taxon>Betaproteobacteria</taxon>
        <taxon>Burkholderiales</taxon>
        <taxon>Burkholderiaceae</taxon>
        <taxon>Pararobbsia</taxon>
    </lineage>
</organism>
<evidence type="ECO:0000313" key="3">
    <source>
        <dbReference type="EMBL" id="RKP58690.1"/>
    </source>
</evidence>
<keyword evidence="1" id="KW-0059">Arsenical resistance</keyword>
<protein>
    <submittedName>
        <fullName evidence="3">Arsenate reductase ArsC</fullName>
    </submittedName>
</protein>
<dbReference type="CDD" id="cd16345">
    <property type="entry name" value="LMWP_ArsC"/>
    <property type="match status" value="1"/>
</dbReference>
<gene>
    <name evidence="3" type="ORF">D7S86_01750</name>
</gene>
<dbReference type="EMBL" id="RBZU01000001">
    <property type="protein sequence ID" value="RKP58690.1"/>
    <property type="molecule type" value="Genomic_DNA"/>
</dbReference>
<dbReference type="SUPFAM" id="SSF52788">
    <property type="entry name" value="Phosphotyrosine protein phosphatases I"/>
    <property type="match status" value="1"/>
</dbReference>
<dbReference type="InterPro" id="IPR023485">
    <property type="entry name" value="Ptyr_pPase"/>
</dbReference>
<dbReference type="PANTHER" id="PTHR43428">
    <property type="entry name" value="ARSENATE REDUCTASE"/>
    <property type="match status" value="1"/>
</dbReference>
<comment type="caution">
    <text evidence="3">The sequence shown here is derived from an EMBL/GenBank/DDBJ whole genome shotgun (WGS) entry which is preliminary data.</text>
</comment>
<evidence type="ECO:0000313" key="4">
    <source>
        <dbReference type="Proteomes" id="UP000270342"/>
    </source>
</evidence>
<dbReference type="Proteomes" id="UP000270342">
    <property type="component" value="Unassembled WGS sequence"/>
</dbReference>
<accession>A0A494YAC1</accession>
<feature type="domain" description="Phosphotyrosine protein phosphatase I" evidence="2">
    <location>
        <begin position="5"/>
        <end position="143"/>
    </location>
</feature>
<dbReference type="Pfam" id="PF01451">
    <property type="entry name" value="LMWPc"/>
    <property type="match status" value="1"/>
</dbReference>
<name>A0A494YAC1_9BURK</name>
<keyword evidence="4" id="KW-1185">Reference proteome</keyword>
<sequence>MKDKCNVLFLCWANSARSIMAESLLRELGGKKFGAFSAGVEPAARAHPLALAQLEPHVTSEQPVHPKSWRRFADADAEPMDIIIAMCAQSGALSPTLFPGTPIFCRWNFPDPVEAQGSTAEQARAFEKVFRQILRRISVFVALPLHSMKRADTITTIDNLRETDPSASFKVDDDA</sequence>
<dbReference type="InterPro" id="IPR036196">
    <property type="entry name" value="Ptyr_pPase_sf"/>
</dbReference>
<dbReference type="RefSeq" id="WP_121082643.1">
    <property type="nucleotide sequence ID" value="NZ_RBZU01000001.1"/>
</dbReference>
<dbReference type="SMART" id="SM00226">
    <property type="entry name" value="LMWPc"/>
    <property type="match status" value="1"/>
</dbReference>
<reference evidence="3 4" key="1">
    <citation type="submission" date="2018-10" db="EMBL/GenBank/DDBJ databases">
        <title>Robbsia sp. DHC34, isolated from soil.</title>
        <authorList>
            <person name="Gao Z.-H."/>
            <person name="Qiu L.-H."/>
        </authorList>
    </citation>
    <scope>NUCLEOTIDE SEQUENCE [LARGE SCALE GENOMIC DNA]</scope>
    <source>
        <strain evidence="3 4">DHC34</strain>
    </source>
</reference>
<dbReference type="AlphaFoldDB" id="A0A494YAC1"/>
<dbReference type="Gene3D" id="3.40.50.2300">
    <property type="match status" value="1"/>
</dbReference>
<proteinExistence type="predicted"/>
<evidence type="ECO:0000256" key="1">
    <source>
        <dbReference type="ARBA" id="ARBA00022849"/>
    </source>
</evidence>
<evidence type="ECO:0000259" key="2">
    <source>
        <dbReference type="SMART" id="SM00226"/>
    </source>
</evidence>
<dbReference type="GO" id="GO:0046685">
    <property type="term" value="P:response to arsenic-containing substance"/>
    <property type="evidence" value="ECO:0007669"/>
    <property type="project" value="UniProtKB-KW"/>
</dbReference>
<dbReference type="OrthoDB" id="9793058at2"/>